<gene>
    <name evidence="1" type="ordered locus">Cyan7425_1647</name>
</gene>
<protein>
    <recommendedName>
        <fullName evidence="2">CopG domain protein DNA-binding domain protein</fullName>
    </recommendedName>
</protein>
<evidence type="ECO:0008006" key="2">
    <source>
        <dbReference type="Google" id="ProtNLM"/>
    </source>
</evidence>
<organism evidence="1">
    <name type="scientific">Cyanothece sp. (strain PCC 7425 / ATCC 29141)</name>
    <dbReference type="NCBI Taxonomy" id="395961"/>
    <lineage>
        <taxon>Bacteria</taxon>
        <taxon>Bacillati</taxon>
        <taxon>Cyanobacteriota</taxon>
        <taxon>Cyanophyceae</taxon>
        <taxon>Gomontiellales</taxon>
        <taxon>Cyanothecaceae</taxon>
        <taxon>Cyanothece</taxon>
    </lineage>
</organism>
<evidence type="ECO:0000313" key="1">
    <source>
        <dbReference type="EMBL" id="ACL44017.1"/>
    </source>
</evidence>
<dbReference type="OrthoDB" id="514895at2"/>
<dbReference type="AlphaFoldDB" id="B8HQM7"/>
<dbReference type="KEGG" id="cyn:Cyan7425_1647"/>
<dbReference type="EMBL" id="CP001344">
    <property type="protein sequence ID" value="ACL44017.1"/>
    <property type="molecule type" value="Genomic_DNA"/>
</dbReference>
<dbReference type="eggNOG" id="ENOG5034316">
    <property type="taxonomic scope" value="Bacteria"/>
</dbReference>
<dbReference type="HOGENOM" id="CLU_2480342_0_0_3"/>
<proteinExistence type="predicted"/>
<reference evidence="1" key="1">
    <citation type="submission" date="2009-01" db="EMBL/GenBank/DDBJ databases">
        <title>Complete sequence of chromosome Cyanothece sp. PCC 7425.</title>
        <authorList>
            <consortium name="US DOE Joint Genome Institute"/>
            <person name="Lucas S."/>
            <person name="Copeland A."/>
            <person name="Lapidus A."/>
            <person name="Glavina del Rio T."/>
            <person name="Dalin E."/>
            <person name="Tice H."/>
            <person name="Bruce D."/>
            <person name="Goodwin L."/>
            <person name="Pitluck S."/>
            <person name="Sims D."/>
            <person name="Meineke L."/>
            <person name="Brettin T."/>
            <person name="Detter J.C."/>
            <person name="Han C."/>
            <person name="Larimer F."/>
            <person name="Land M."/>
            <person name="Hauser L."/>
            <person name="Kyrpides N."/>
            <person name="Ovchinnikova G."/>
            <person name="Liberton M."/>
            <person name="Stoeckel J."/>
            <person name="Banerjee A."/>
            <person name="Singh A."/>
            <person name="Page L."/>
            <person name="Sato H."/>
            <person name="Zhao L."/>
            <person name="Sherman L."/>
            <person name="Pakrasi H."/>
            <person name="Richardson P."/>
        </authorList>
    </citation>
    <scope>NUCLEOTIDE SEQUENCE</scope>
    <source>
        <strain evidence="1">PCC 7425</strain>
    </source>
</reference>
<sequence length="84" mass="8883">MSEHLISLPADVYTALLAVAQSSGMSPVEWIVAHLPASQGGRFEQVSDLIGAIDSRDEAGTPAERTTFGEIIAAKLAKQGIHRP</sequence>
<name>B8HQM7_CYAP4</name>
<accession>B8HQM7</accession>